<name>A0A3D8S1V8_9HELO</name>
<evidence type="ECO:0000313" key="1">
    <source>
        <dbReference type="EMBL" id="RDW80236.1"/>
    </source>
</evidence>
<protein>
    <submittedName>
        <fullName evidence="1">Uncharacterized protein</fullName>
    </submittedName>
</protein>
<dbReference type="AlphaFoldDB" id="A0A3D8S1V8"/>
<reference evidence="1 2" key="1">
    <citation type="journal article" date="2018" name="IMA Fungus">
        <title>IMA Genome-F 9: Draft genome sequence of Annulohypoxylon stygium, Aspergillus mulundensis, Berkeleyomyces basicola (syn. Thielaviopsis basicola), Ceratocystis smalleyi, two Cercospora beticola strains, Coleophoma cylindrospora, Fusarium fracticaudum, Phialophora cf. hyalina, and Morchella septimelata.</title>
        <authorList>
            <person name="Wingfield B.D."/>
            <person name="Bills G.F."/>
            <person name="Dong Y."/>
            <person name="Huang W."/>
            <person name="Nel W.J."/>
            <person name="Swalarsk-Parry B.S."/>
            <person name="Vaghefi N."/>
            <person name="Wilken P.M."/>
            <person name="An Z."/>
            <person name="de Beer Z.W."/>
            <person name="De Vos L."/>
            <person name="Chen L."/>
            <person name="Duong T.A."/>
            <person name="Gao Y."/>
            <person name="Hammerbacher A."/>
            <person name="Kikkert J.R."/>
            <person name="Li Y."/>
            <person name="Li H."/>
            <person name="Li K."/>
            <person name="Li Q."/>
            <person name="Liu X."/>
            <person name="Ma X."/>
            <person name="Naidoo K."/>
            <person name="Pethybridge S.J."/>
            <person name="Sun J."/>
            <person name="Steenkamp E.T."/>
            <person name="van der Nest M.A."/>
            <person name="van Wyk S."/>
            <person name="Wingfield M.J."/>
            <person name="Xiong C."/>
            <person name="Yue Q."/>
            <person name="Zhang X."/>
        </authorList>
    </citation>
    <scope>NUCLEOTIDE SEQUENCE [LARGE SCALE GENOMIC DNA]</scope>
    <source>
        <strain evidence="1 2">BP6252</strain>
    </source>
</reference>
<dbReference type="EMBL" id="PDLM01000004">
    <property type="protein sequence ID" value="RDW80236.1"/>
    <property type="molecule type" value="Genomic_DNA"/>
</dbReference>
<keyword evidence="2" id="KW-1185">Reference proteome</keyword>
<gene>
    <name evidence="1" type="ORF">BP6252_04874</name>
</gene>
<comment type="caution">
    <text evidence="1">The sequence shown here is derived from an EMBL/GenBank/DDBJ whole genome shotgun (WGS) entry which is preliminary data.</text>
</comment>
<evidence type="ECO:0000313" key="2">
    <source>
        <dbReference type="Proteomes" id="UP000256645"/>
    </source>
</evidence>
<sequence>MAVEGNGPFLYMSPALSSNRPGIRGPPTSPSAVQPSRRLDARCFAACDPALIGCVADNPRIDRQIRAETANAYAGINSTRWVKELRLLDSVYDWGKSRKGYGRIQAGSPDSHNSGYLRRLEDLVACSMTGTPSIDMG</sequence>
<proteinExistence type="predicted"/>
<organism evidence="1 2">
    <name type="scientific">Coleophoma cylindrospora</name>
    <dbReference type="NCBI Taxonomy" id="1849047"/>
    <lineage>
        <taxon>Eukaryota</taxon>
        <taxon>Fungi</taxon>
        <taxon>Dikarya</taxon>
        <taxon>Ascomycota</taxon>
        <taxon>Pezizomycotina</taxon>
        <taxon>Leotiomycetes</taxon>
        <taxon>Helotiales</taxon>
        <taxon>Dermateaceae</taxon>
        <taxon>Coleophoma</taxon>
    </lineage>
</organism>
<accession>A0A3D8S1V8</accession>
<dbReference type="Proteomes" id="UP000256645">
    <property type="component" value="Unassembled WGS sequence"/>
</dbReference>